<evidence type="ECO:0000313" key="2">
    <source>
        <dbReference type="Proteomes" id="UP000445696"/>
    </source>
</evidence>
<dbReference type="EMBL" id="WTVA01000002">
    <property type="protein sequence ID" value="MZR21992.1"/>
    <property type="molecule type" value="Genomic_DNA"/>
</dbReference>
<accession>A0A845MEF2</accession>
<proteinExistence type="predicted"/>
<reference evidence="1 2" key="1">
    <citation type="journal article" date="2014" name="Int. J. Syst. Evol. Microbiol.">
        <title>Sneathiella chungangensis sp. nov., isolated from a marine sand, and emended description of the genus Sneathiella.</title>
        <authorList>
            <person name="Siamphan C."/>
            <person name="Kim H."/>
            <person name="Lee J.S."/>
            <person name="Kim W."/>
        </authorList>
    </citation>
    <scope>NUCLEOTIDE SEQUENCE [LARGE SCALE GENOMIC DNA]</scope>
    <source>
        <strain evidence="1 2">KCTC 32476</strain>
    </source>
</reference>
<dbReference type="AlphaFoldDB" id="A0A845MEF2"/>
<organism evidence="1 2">
    <name type="scientific">Sneathiella chungangensis</name>
    <dbReference type="NCBI Taxonomy" id="1418234"/>
    <lineage>
        <taxon>Bacteria</taxon>
        <taxon>Pseudomonadati</taxon>
        <taxon>Pseudomonadota</taxon>
        <taxon>Alphaproteobacteria</taxon>
        <taxon>Sneathiellales</taxon>
        <taxon>Sneathiellaceae</taxon>
        <taxon>Sneathiella</taxon>
    </lineage>
</organism>
<dbReference type="Proteomes" id="UP000445696">
    <property type="component" value="Unassembled WGS sequence"/>
</dbReference>
<evidence type="ECO:0000313" key="1">
    <source>
        <dbReference type="EMBL" id="MZR21992.1"/>
    </source>
</evidence>
<keyword evidence="2" id="KW-1185">Reference proteome</keyword>
<sequence>MIFLAAKQRFSGGGYSSSTSHCGNSWLIFVESWDESPQLFLYIYNLITRDTGRFGFFAAYGRA</sequence>
<comment type="caution">
    <text evidence="1">The sequence shown here is derived from an EMBL/GenBank/DDBJ whole genome shotgun (WGS) entry which is preliminary data.</text>
</comment>
<protein>
    <submittedName>
        <fullName evidence="1">Uncharacterized protein</fullName>
    </submittedName>
</protein>
<dbReference type="RefSeq" id="WP_161338414.1">
    <property type="nucleotide sequence ID" value="NZ_JBHSDG010000006.1"/>
</dbReference>
<name>A0A845MEF2_9PROT</name>
<gene>
    <name evidence="1" type="ORF">GQF03_06580</name>
</gene>